<evidence type="ECO:0000313" key="9">
    <source>
        <dbReference type="EMBL" id="TQS44394.1"/>
    </source>
</evidence>
<feature type="transmembrane region" description="Helical" evidence="7">
    <location>
        <begin position="308"/>
        <end position="332"/>
    </location>
</feature>
<keyword evidence="5 7" id="KW-1133">Transmembrane helix</keyword>
<feature type="transmembrane region" description="Helical" evidence="7">
    <location>
        <begin position="344"/>
        <end position="369"/>
    </location>
</feature>
<sequence length="400" mass="40986">MTTLAPSASLIETHRPSRGFWLVAGAFLTAMAFSTVPAPLYAIYHLSPFVVTVVFAMYAVGVVVSLLLAGHISDWVGRKRILIPALALEVLAAVVFLSSTALPALLLARLVSGLGVGLITATATAWLSELHFLDRPDSSSTRFEVVSTAANIGGLGVGPLVSGVLAQYVDAPLRTPYLVFAVLLLLAIVGVGISRETVEIRPERPAWRPQRVRIIGRRYLAAATTAFTAFAVFGLFNSLAPGFVSGTLHHPSRALAGLIVFVVFGAAAAAQTATSRVRPGARFCGGLAVEAVGLIVLATGMAQASLAGFLVGGALAGAGAGVVFKSAIGSVVASAAPEARGEALAGLFLIAYLGLVIPSLALGVATQLIGATAAMLWFTGALLALLATGALLAPKTSRDR</sequence>
<comment type="subcellular location">
    <subcellularLocation>
        <location evidence="1">Cell membrane</location>
        <topology evidence="1">Multi-pass membrane protein</topology>
    </subcellularLocation>
</comment>
<keyword evidence="6 7" id="KW-0472">Membrane</keyword>
<evidence type="ECO:0000256" key="7">
    <source>
        <dbReference type="SAM" id="Phobius"/>
    </source>
</evidence>
<name>A0A545AST2_9ACTN</name>
<evidence type="ECO:0000256" key="4">
    <source>
        <dbReference type="ARBA" id="ARBA00022692"/>
    </source>
</evidence>
<gene>
    <name evidence="9" type="ORF">FL583_13045</name>
</gene>
<feature type="transmembrane region" description="Helical" evidence="7">
    <location>
        <begin position="106"/>
        <end position="127"/>
    </location>
</feature>
<dbReference type="InterPro" id="IPR050171">
    <property type="entry name" value="MFS_Transporters"/>
</dbReference>
<dbReference type="GO" id="GO:0022857">
    <property type="term" value="F:transmembrane transporter activity"/>
    <property type="evidence" value="ECO:0007669"/>
    <property type="project" value="InterPro"/>
</dbReference>
<dbReference type="SUPFAM" id="SSF103473">
    <property type="entry name" value="MFS general substrate transporter"/>
    <property type="match status" value="1"/>
</dbReference>
<keyword evidence="4 7" id="KW-0812">Transmembrane</keyword>
<keyword evidence="10" id="KW-1185">Reference proteome</keyword>
<evidence type="ECO:0000256" key="3">
    <source>
        <dbReference type="ARBA" id="ARBA00022475"/>
    </source>
</evidence>
<evidence type="ECO:0000256" key="5">
    <source>
        <dbReference type="ARBA" id="ARBA00022989"/>
    </source>
</evidence>
<feature type="transmembrane region" description="Helical" evidence="7">
    <location>
        <begin position="219"/>
        <end position="240"/>
    </location>
</feature>
<evidence type="ECO:0000313" key="10">
    <source>
        <dbReference type="Proteomes" id="UP000317982"/>
    </source>
</evidence>
<dbReference type="AlphaFoldDB" id="A0A545AST2"/>
<feature type="transmembrane region" description="Helical" evidence="7">
    <location>
        <begin position="175"/>
        <end position="198"/>
    </location>
</feature>
<dbReference type="Pfam" id="PF07690">
    <property type="entry name" value="MFS_1"/>
    <property type="match status" value="1"/>
</dbReference>
<dbReference type="PROSITE" id="PS50850">
    <property type="entry name" value="MFS"/>
    <property type="match status" value="1"/>
</dbReference>
<dbReference type="PANTHER" id="PTHR23517:SF13">
    <property type="entry name" value="MAJOR FACILITATOR SUPERFAMILY MFS_1"/>
    <property type="match status" value="1"/>
</dbReference>
<reference evidence="9 10" key="1">
    <citation type="submission" date="2019-07" db="EMBL/GenBank/DDBJ databases">
        <title>Cryptosporangium phraense sp. nov., isolated from plant litter.</title>
        <authorList>
            <person name="Suriyachadkun C."/>
        </authorList>
    </citation>
    <scope>NUCLEOTIDE SEQUENCE [LARGE SCALE GENOMIC DNA]</scope>
    <source>
        <strain evidence="9 10">A-T 5661</strain>
    </source>
</reference>
<dbReference type="InterPro" id="IPR011701">
    <property type="entry name" value="MFS"/>
</dbReference>
<protein>
    <submittedName>
        <fullName evidence="9">MFS transporter</fullName>
    </submittedName>
</protein>
<feature type="transmembrane region" description="Helical" evidence="7">
    <location>
        <begin position="252"/>
        <end position="271"/>
    </location>
</feature>
<dbReference type="PANTHER" id="PTHR23517">
    <property type="entry name" value="RESISTANCE PROTEIN MDTM, PUTATIVE-RELATED-RELATED"/>
    <property type="match status" value="1"/>
</dbReference>
<proteinExistence type="predicted"/>
<keyword evidence="3" id="KW-1003">Cell membrane</keyword>
<organism evidence="9 10">
    <name type="scientific">Cryptosporangium phraense</name>
    <dbReference type="NCBI Taxonomy" id="2593070"/>
    <lineage>
        <taxon>Bacteria</taxon>
        <taxon>Bacillati</taxon>
        <taxon>Actinomycetota</taxon>
        <taxon>Actinomycetes</taxon>
        <taxon>Cryptosporangiales</taxon>
        <taxon>Cryptosporangiaceae</taxon>
        <taxon>Cryptosporangium</taxon>
    </lineage>
</organism>
<evidence type="ECO:0000256" key="1">
    <source>
        <dbReference type="ARBA" id="ARBA00004651"/>
    </source>
</evidence>
<keyword evidence="2" id="KW-0813">Transport</keyword>
<feature type="transmembrane region" description="Helical" evidence="7">
    <location>
        <begin position="81"/>
        <end position="100"/>
    </location>
</feature>
<feature type="transmembrane region" description="Helical" evidence="7">
    <location>
        <begin position="283"/>
        <end position="302"/>
    </location>
</feature>
<dbReference type="GO" id="GO:0005886">
    <property type="term" value="C:plasma membrane"/>
    <property type="evidence" value="ECO:0007669"/>
    <property type="project" value="UniProtKB-SubCell"/>
</dbReference>
<dbReference type="InParanoid" id="A0A545AST2"/>
<dbReference type="Proteomes" id="UP000317982">
    <property type="component" value="Unassembled WGS sequence"/>
</dbReference>
<dbReference type="OrthoDB" id="3177957at2"/>
<dbReference type="EMBL" id="VIRS01000008">
    <property type="protein sequence ID" value="TQS44394.1"/>
    <property type="molecule type" value="Genomic_DNA"/>
</dbReference>
<dbReference type="RefSeq" id="WP_142704878.1">
    <property type="nucleotide sequence ID" value="NZ_VIRS01000008.1"/>
</dbReference>
<evidence type="ECO:0000256" key="6">
    <source>
        <dbReference type="ARBA" id="ARBA00023136"/>
    </source>
</evidence>
<dbReference type="Gene3D" id="1.20.1250.20">
    <property type="entry name" value="MFS general substrate transporter like domains"/>
    <property type="match status" value="1"/>
</dbReference>
<comment type="caution">
    <text evidence="9">The sequence shown here is derived from an EMBL/GenBank/DDBJ whole genome shotgun (WGS) entry which is preliminary data.</text>
</comment>
<feature type="transmembrane region" description="Helical" evidence="7">
    <location>
        <begin position="49"/>
        <end position="69"/>
    </location>
</feature>
<feature type="transmembrane region" description="Helical" evidence="7">
    <location>
        <begin position="20"/>
        <end position="43"/>
    </location>
</feature>
<accession>A0A545AST2</accession>
<feature type="domain" description="Major facilitator superfamily (MFS) profile" evidence="8">
    <location>
        <begin position="1"/>
        <end position="400"/>
    </location>
</feature>
<feature type="transmembrane region" description="Helical" evidence="7">
    <location>
        <begin position="375"/>
        <end position="393"/>
    </location>
</feature>
<dbReference type="InterPro" id="IPR020846">
    <property type="entry name" value="MFS_dom"/>
</dbReference>
<evidence type="ECO:0000259" key="8">
    <source>
        <dbReference type="PROSITE" id="PS50850"/>
    </source>
</evidence>
<evidence type="ECO:0000256" key="2">
    <source>
        <dbReference type="ARBA" id="ARBA00022448"/>
    </source>
</evidence>
<dbReference type="InterPro" id="IPR036259">
    <property type="entry name" value="MFS_trans_sf"/>
</dbReference>